<keyword evidence="1" id="KW-0472">Membrane</keyword>
<dbReference type="OrthoDB" id="5859212at2759"/>
<keyword evidence="1" id="KW-0812">Transmembrane</keyword>
<proteinExistence type="predicted"/>
<name>A0A0C2CIZ3_9BILA</name>
<evidence type="ECO:0000256" key="1">
    <source>
        <dbReference type="SAM" id="Phobius"/>
    </source>
</evidence>
<keyword evidence="1" id="KW-1133">Transmembrane helix</keyword>
<dbReference type="EMBL" id="KN735835">
    <property type="protein sequence ID" value="KIH56373.1"/>
    <property type="molecule type" value="Genomic_DNA"/>
</dbReference>
<protein>
    <submittedName>
        <fullName evidence="2">Uncharacterized protein</fullName>
    </submittedName>
</protein>
<reference evidence="2 3" key="1">
    <citation type="submission" date="2013-12" db="EMBL/GenBank/DDBJ databases">
        <title>Draft genome of the parsitic nematode Ancylostoma duodenale.</title>
        <authorList>
            <person name="Mitreva M."/>
        </authorList>
    </citation>
    <scope>NUCLEOTIDE SEQUENCE [LARGE SCALE GENOMIC DNA]</scope>
    <source>
        <strain evidence="2 3">Zhejiang</strain>
    </source>
</reference>
<dbReference type="Proteomes" id="UP000054047">
    <property type="component" value="Unassembled WGS sequence"/>
</dbReference>
<accession>A0A0C2CIZ3</accession>
<keyword evidence="3" id="KW-1185">Reference proteome</keyword>
<evidence type="ECO:0000313" key="3">
    <source>
        <dbReference type="Proteomes" id="UP000054047"/>
    </source>
</evidence>
<feature type="transmembrane region" description="Helical" evidence="1">
    <location>
        <begin position="160"/>
        <end position="179"/>
    </location>
</feature>
<evidence type="ECO:0000313" key="2">
    <source>
        <dbReference type="EMBL" id="KIH56373.1"/>
    </source>
</evidence>
<feature type="non-terminal residue" evidence="2">
    <location>
        <position position="1"/>
    </location>
</feature>
<dbReference type="AlphaFoldDB" id="A0A0C2CIZ3"/>
<organism evidence="2 3">
    <name type="scientific">Ancylostoma duodenale</name>
    <dbReference type="NCBI Taxonomy" id="51022"/>
    <lineage>
        <taxon>Eukaryota</taxon>
        <taxon>Metazoa</taxon>
        <taxon>Ecdysozoa</taxon>
        <taxon>Nematoda</taxon>
        <taxon>Chromadorea</taxon>
        <taxon>Rhabditida</taxon>
        <taxon>Rhabditina</taxon>
        <taxon>Rhabditomorpha</taxon>
        <taxon>Strongyloidea</taxon>
        <taxon>Ancylostomatidae</taxon>
        <taxon>Ancylostomatinae</taxon>
        <taxon>Ancylostoma</taxon>
    </lineage>
</organism>
<sequence>SCLLSSPRRLNDVRFHRIGTIRAKTCDAAQLTSFTIATPPITNKELRKSSSIQNSGGCTSMGRCATVALSLVVAVAANLIIDCSATIVLHHCRQRTVRCDLRWGWARQDNRIFATNVHYMKSPIGSPWLYAQHSSSSEHQRSSGRISLSTLERPSKTAKLDLIAGILLIFVVDMLLLSFTF</sequence>
<gene>
    <name evidence="2" type="ORF">ANCDUO_13445</name>
</gene>